<reference evidence="1 2" key="1">
    <citation type="submission" date="2020-03" db="EMBL/GenBank/DDBJ databases">
        <title>Soil Listeria distribution.</title>
        <authorList>
            <person name="Liao J."/>
            <person name="Wiedmann M."/>
        </authorList>
    </citation>
    <scope>NUCLEOTIDE SEQUENCE [LARGE SCALE GENOMIC DNA]</scope>
    <source>
        <strain evidence="1 2">FSL L7-0360</strain>
    </source>
</reference>
<proteinExistence type="predicted"/>
<protein>
    <submittedName>
        <fullName evidence="1">Uncharacterized protein</fullName>
    </submittedName>
</protein>
<name>A0A7X1CY49_9LIST</name>
<dbReference type="EMBL" id="JAARXI010000002">
    <property type="protein sequence ID" value="MBC2115705.1"/>
    <property type="molecule type" value="Genomic_DNA"/>
</dbReference>
<gene>
    <name evidence="1" type="ORF">HCB06_03650</name>
</gene>
<sequence>MKWQAPISECPHCHSDKGYFIRSSVAGHVNLIMNFDGSEVETDGMYDGLRETPHIYTYCINCEKRLFKAEEIGG</sequence>
<evidence type="ECO:0000313" key="2">
    <source>
        <dbReference type="Proteomes" id="UP000529446"/>
    </source>
</evidence>
<dbReference type="Proteomes" id="UP000529446">
    <property type="component" value="Unassembled WGS sequence"/>
</dbReference>
<dbReference type="RefSeq" id="WP_185535092.1">
    <property type="nucleotide sequence ID" value="NZ_JAARXI010000002.1"/>
</dbReference>
<organism evidence="1 2">
    <name type="scientific">Listeria booriae</name>
    <dbReference type="NCBI Taxonomy" id="1552123"/>
    <lineage>
        <taxon>Bacteria</taxon>
        <taxon>Bacillati</taxon>
        <taxon>Bacillota</taxon>
        <taxon>Bacilli</taxon>
        <taxon>Bacillales</taxon>
        <taxon>Listeriaceae</taxon>
        <taxon>Listeria</taxon>
    </lineage>
</organism>
<accession>A0A7X1CY49</accession>
<evidence type="ECO:0000313" key="1">
    <source>
        <dbReference type="EMBL" id="MBC2115705.1"/>
    </source>
</evidence>
<dbReference type="AlphaFoldDB" id="A0A7X1CY49"/>
<comment type="caution">
    <text evidence="1">The sequence shown here is derived from an EMBL/GenBank/DDBJ whole genome shotgun (WGS) entry which is preliminary data.</text>
</comment>